<proteinExistence type="predicted"/>
<organism evidence="2">
    <name type="scientific">uncultured Avibacterium sp</name>
    <dbReference type="NCBI Taxonomy" id="1936169"/>
    <lineage>
        <taxon>Bacteria</taxon>
        <taxon>Pseudomonadati</taxon>
        <taxon>Pseudomonadota</taxon>
        <taxon>Gammaproteobacteria</taxon>
        <taxon>Pasteurellales</taxon>
        <taxon>Pasteurellaceae</taxon>
        <taxon>Avibacterium</taxon>
        <taxon>environmental samples</taxon>
    </lineage>
</organism>
<keyword evidence="1" id="KW-0812">Transmembrane</keyword>
<keyword evidence="1" id="KW-0472">Membrane</keyword>
<sequence length="64" mass="7497">MADLIFGTFILTMLIAVSFPFQLSFNTQLSEDRFLTALFWLFFIPPYLLWCFLLTKIALAVWSI</sequence>
<keyword evidence="1" id="KW-1133">Transmembrane helix</keyword>
<protein>
    <submittedName>
        <fullName evidence="2">Uncharacterized protein</fullName>
    </submittedName>
</protein>
<feature type="transmembrane region" description="Helical" evidence="1">
    <location>
        <begin position="6"/>
        <end position="25"/>
    </location>
</feature>
<evidence type="ECO:0000313" key="2">
    <source>
        <dbReference type="EMBL" id="VGM95151.1"/>
    </source>
</evidence>
<feature type="transmembrane region" description="Helical" evidence="1">
    <location>
        <begin position="37"/>
        <end position="62"/>
    </location>
</feature>
<name>A0A486XAF5_9PAST</name>
<dbReference type="EMBL" id="CAAHDN010000007">
    <property type="protein sequence ID" value="VGM95151.1"/>
    <property type="molecule type" value="Genomic_DNA"/>
</dbReference>
<dbReference type="AlphaFoldDB" id="A0A486XAF5"/>
<accession>A0A486XAF5</accession>
<evidence type="ECO:0000256" key="1">
    <source>
        <dbReference type="SAM" id="Phobius"/>
    </source>
</evidence>
<gene>
    <name evidence="2" type="ORF">NCTC4101_00511</name>
</gene>
<reference evidence="2" key="1">
    <citation type="submission" date="2019-03" db="EMBL/GenBank/DDBJ databases">
        <authorList>
            <consortium name="Pathogen Informatics"/>
        </authorList>
    </citation>
    <scope>NUCLEOTIDE SEQUENCE</scope>
    <source>
        <strain evidence="2">Unknown</strain>
    </source>
</reference>